<dbReference type="Pfam" id="PF00389">
    <property type="entry name" value="2-Hacid_dh"/>
    <property type="match status" value="1"/>
</dbReference>
<accession>A0AAW4YNW2</accession>
<dbReference type="RefSeq" id="WP_086511882.1">
    <property type="nucleotide sequence ID" value="NZ_FNVC01000008.1"/>
</dbReference>
<dbReference type="SUPFAM" id="SSF52283">
    <property type="entry name" value="Formate/glycerate dehydrogenase catalytic domain-like"/>
    <property type="match status" value="1"/>
</dbReference>
<evidence type="ECO:0000256" key="1">
    <source>
        <dbReference type="ARBA" id="ARBA00005854"/>
    </source>
</evidence>
<dbReference type="Proteomes" id="UP001320178">
    <property type="component" value="Unassembled WGS sequence"/>
</dbReference>
<reference evidence="8 9" key="2">
    <citation type="journal article" date="2021" name="Front. Microbiol.">
        <title>Aerobic Denitrification and Heterotrophic Sulfur Oxidation in the Genus Halomonas Revealed by Six Novel Species Characterizations and Genome-Based Analysis.</title>
        <authorList>
            <person name="Wang L."/>
            <person name="Shao Z."/>
        </authorList>
    </citation>
    <scope>NUCLEOTIDE SEQUENCE</scope>
    <source>
        <strain evidence="7 9">MCCC 1A05748</strain>
        <strain evidence="8">MCCC 1A05776</strain>
    </source>
</reference>
<evidence type="ECO:0000313" key="9">
    <source>
        <dbReference type="Proteomes" id="UP001320154"/>
    </source>
</evidence>
<keyword evidence="3" id="KW-0520">NAD</keyword>
<dbReference type="InterPro" id="IPR029753">
    <property type="entry name" value="D-isomer_DH_CS"/>
</dbReference>
<dbReference type="EMBL" id="JABFTQ010000020">
    <property type="protein sequence ID" value="MCE8049223.1"/>
    <property type="molecule type" value="Genomic_DNA"/>
</dbReference>
<dbReference type="SUPFAM" id="SSF51735">
    <property type="entry name" value="NAD(P)-binding Rossmann-fold domains"/>
    <property type="match status" value="1"/>
</dbReference>
<reference evidence="8" key="1">
    <citation type="submission" date="2020-05" db="EMBL/GenBank/DDBJ databases">
        <authorList>
            <person name="Wang L."/>
            <person name="Shao Z."/>
        </authorList>
    </citation>
    <scope>NUCLEOTIDE SEQUENCE</scope>
    <source>
        <strain evidence="7">MCCC 1A05748</strain>
        <strain evidence="8">MCCC 1A05776</strain>
    </source>
</reference>
<evidence type="ECO:0000313" key="8">
    <source>
        <dbReference type="EMBL" id="MCE8050104.1"/>
    </source>
</evidence>
<keyword evidence="2 4" id="KW-0560">Oxidoreductase</keyword>
<dbReference type="PANTHER" id="PTHR10996">
    <property type="entry name" value="2-HYDROXYACID DEHYDROGENASE-RELATED"/>
    <property type="match status" value="1"/>
</dbReference>
<dbReference type="InterPro" id="IPR006139">
    <property type="entry name" value="D-isomer_2_OHA_DH_cat_dom"/>
</dbReference>
<evidence type="ECO:0000256" key="4">
    <source>
        <dbReference type="RuleBase" id="RU003719"/>
    </source>
</evidence>
<feature type="domain" description="D-isomer specific 2-hydroxyacid dehydrogenase catalytic" evidence="5">
    <location>
        <begin position="5"/>
        <end position="320"/>
    </location>
</feature>
<dbReference type="InterPro" id="IPR036291">
    <property type="entry name" value="NAD(P)-bd_dom_sf"/>
</dbReference>
<protein>
    <submittedName>
        <fullName evidence="8">Hydroxyacid dehydrogenase</fullName>
    </submittedName>
</protein>
<dbReference type="GO" id="GO:0051287">
    <property type="term" value="F:NAD binding"/>
    <property type="evidence" value="ECO:0007669"/>
    <property type="project" value="InterPro"/>
</dbReference>
<comment type="caution">
    <text evidence="8">The sequence shown here is derived from an EMBL/GenBank/DDBJ whole genome shotgun (WGS) entry which is preliminary data.</text>
</comment>
<evidence type="ECO:0000313" key="7">
    <source>
        <dbReference type="EMBL" id="MCE8049223.1"/>
    </source>
</evidence>
<keyword evidence="9" id="KW-1185">Reference proteome</keyword>
<dbReference type="Proteomes" id="UP001320154">
    <property type="component" value="Unassembled WGS sequence"/>
</dbReference>
<evidence type="ECO:0000256" key="2">
    <source>
        <dbReference type="ARBA" id="ARBA00023002"/>
    </source>
</evidence>
<dbReference type="Gene3D" id="3.40.50.720">
    <property type="entry name" value="NAD(P)-binding Rossmann-like Domain"/>
    <property type="match status" value="2"/>
</dbReference>
<dbReference type="Pfam" id="PF02826">
    <property type="entry name" value="2-Hacid_dh_C"/>
    <property type="match status" value="1"/>
</dbReference>
<evidence type="ECO:0000256" key="3">
    <source>
        <dbReference type="ARBA" id="ARBA00023027"/>
    </source>
</evidence>
<sequence length="331" mass="35696">MTDKILITHPVHEDVYHRLAAVAEVDMNPDLEPWPYAEVCRRAADATAIMGFMTDRVDTELLTNAPRLKIIACALKGYDNYDAEACAQAGVWLSIVPDLLTAPTAELAVALALGLARHVRAGDAFVRQGNYRGWRPHFYGYGLHNSTVAVLGLGRLGSALVERLQGFGCARILGVDTHASLPGVVNCSLQDALAQADFVFSLLPLSEETWHLLDAAHLRACKPGQLLINVGRGSVVDELAVADVLAEGRLGGYAADVFSCEDWAYLERLRKIPDALLLAENTLFTPHLGSAVHSARRAIEHRAADNILAVLAGRAPEDAVAEAEIRLAVCP</sequence>
<comment type="similarity">
    <text evidence="1 4">Belongs to the D-isomer specific 2-hydroxyacid dehydrogenase family.</text>
</comment>
<dbReference type="GO" id="GO:0008465">
    <property type="term" value="F:hydroxypyruvate reductase (NADH) activity"/>
    <property type="evidence" value="ECO:0007669"/>
    <property type="project" value="TreeGrafter"/>
</dbReference>
<dbReference type="EMBL" id="JABFTS010000001">
    <property type="protein sequence ID" value="MCE8050104.1"/>
    <property type="molecule type" value="Genomic_DNA"/>
</dbReference>
<proteinExistence type="inferred from homology"/>
<evidence type="ECO:0000313" key="10">
    <source>
        <dbReference type="Proteomes" id="UP001320178"/>
    </source>
</evidence>
<name>A0AAW4YNW2_9GAMM</name>
<dbReference type="AlphaFoldDB" id="A0AAW4YNW2"/>
<dbReference type="PROSITE" id="PS00671">
    <property type="entry name" value="D_2_HYDROXYACID_DH_3"/>
    <property type="match status" value="1"/>
</dbReference>
<dbReference type="InterPro" id="IPR006140">
    <property type="entry name" value="D-isomer_DH_NAD-bd"/>
</dbReference>
<evidence type="ECO:0000259" key="5">
    <source>
        <dbReference type="Pfam" id="PF00389"/>
    </source>
</evidence>
<organism evidence="8 10">
    <name type="scientific">Billgrantia desiderata</name>
    <dbReference type="NCBI Taxonomy" id="52021"/>
    <lineage>
        <taxon>Bacteria</taxon>
        <taxon>Pseudomonadati</taxon>
        <taxon>Pseudomonadota</taxon>
        <taxon>Gammaproteobacteria</taxon>
        <taxon>Oceanospirillales</taxon>
        <taxon>Halomonadaceae</taxon>
        <taxon>Billgrantia</taxon>
    </lineage>
</organism>
<feature type="domain" description="D-isomer specific 2-hydroxyacid dehydrogenase NAD-binding" evidence="6">
    <location>
        <begin position="109"/>
        <end position="289"/>
    </location>
</feature>
<dbReference type="PANTHER" id="PTHR10996:SF257">
    <property type="entry name" value="GLYOXYLATE REDUCTASE 1"/>
    <property type="match status" value="1"/>
</dbReference>
<dbReference type="InterPro" id="IPR050223">
    <property type="entry name" value="D-isomer_2-hydroxyacid_DH"/>
</dbReference>
<gene>
    <name evidence="7" type="ORF">HOP60_21175</name>
    <name evidence="8" type="ORF">HOP61_02180</name>
</gene>
<evidence type="ECO:0000259" key="6">
    <source>
        <dbReference type="Pfam" id="PF02826"/>
    </source>
</evidence>
<dbReference type="GO" id="GO:0005829">
    <property type="term" value="C:cytosol"/>
    <property type="evidence" value="ECO:0007669"/>
    <property type="project" value="TreeGrafter"/>
</dbReference>
<dbReference type="GO" id="GO:0030267">
    <property type="term" value="F:glyoxylate reductase (NADPH) activity"/>
    <property type="evidence" value="ECO:0007669"/>
    <property type="project" value="TreeGrafter"/>
</dbReference>